<reference evidence="1" key="1">
    <citation type="submission" date="2020-10" db="EMBL/GenBank/DDBJ databases">
        <authorList>
            <person name="Gilroy R."/>
        </authorList>
    </citation>
    <scope>NUCLEOTIDE SEQUENCE</scope>
    <source>
        <strain evidence="1">517</strain>
    </source>
</reference>
<dbReference type="SUPFAM" id="SSF81301">
    <property type="entry name" value="Nucleotidyltransferase"/>
    <property type="match status" value="1"/>
</dbReference>
<dbReference type="Pfam" id="PF04229">
    <property type="entry name" value="GrpB"/>
    <property type="match status" value="1"/>
</dbReference>
<organism evidence="1 2">
    <name type="scientific">Candidatus Stercoripulliclostridium pullicola</name>
    <dbReference type="NCBI Taxonomy" id="2840953"/>
    <lineage>
        <taxon>Bacteria</taxon>
        <taxon>Bacillati</taxon>
        <taxon>Bacillota</taxon>
        <taxon>Clostridia</taxon>
        <taxon>Eubacteriales</taxon>
        <taxon>Candidatus Stercoripulliclostridium</taxon>
    </lineage>
</organism>
<dbReference type="PANTHER" id="PTHR34822:SF1">
    <property type="entry name" value="GRPB FAMILY PROTEIN"/>
    <property type="match status" value="1"/>
</dbReference>
<proteinExistence type="predicted"/>
<dbReference type="InterPro" id="IPR043519">
    <property type="entry name" value="NT_sf"/>
</dbReference>
<sequence>MTKTLAEMSLEELWRLFPVELAEYDGRHFLRFSRERERLVKLLPAGSRISYIGSTAIKNIAAKPITDILAELPCDASFDDAREALESAGYICMSVSKGRMSFNKGYTPAGYAEEVFHLHLRYLGDNDELYFRDYLSEHADVAAEYAALKKELAVRYRYDRDGYTAAKSDFVKKYTERAKRKYVKRY</sequence>
<dbReference type="InterPro" id="IPR007344">
    <property type="entry name" value="GrpB/CoaE"/>
</dbReference>
<evidence type="ECO:0000313" key="1">
    <source>
        <dbReference type="EMBL" id="MBO8423461.1"/>
    </source>
</evidence>
<dbReference type="AlphaFoldDB" id="A0A940ICH0"/>
<gene>
    <name evidence="1" type="ORF">IAB16_00345</name>
</gene>
<dbReference type="Proteomes" id="UP000727857">
    <property type="component" value="Unassembled WGS sequence"/>
</dbReference>
<accession>A0A940ICH0</accession>
<dbReference type="PANTHER" id="PTHR34822">
    <property type="entry name" value="GRPB DOMAIN PROTEIN (AFU_ORTHOLOGUE AFUA_1G01530)"/>
    <property type="match status" value="1"/>
</dbReference>
<dbReference type="EMBL" id="JADINF010000007">
    <property type="protein sequence ID" value="MBO8423461.1"/>
    <property type="molecule type" value="Genomic_DNA"/>
</dbReference>
<name>A0A940ICH0_9FIRM</name>
<protein>
    <submittedName>
        <fullName evidence="1">GrpB family protein</fullName>
    </submittedName>
</protein>
<dbReference type="Gene3D" id="3.30.460.10">
    <property type="entry name" value="Beta Polymerase, domain 2"/>
    <property type="match status" value="1"/>
</dbReference>
<comment type="caution">
    <text evidence="1">The sequence shown here is derived from an EMBL/GenBank/DDBJ whole genome shotgun (WGS) entry which is preliminary data.</text>
</comment>
<evidence type="ECO:0000313" key="2">
    <source>
        <dbReference type="Proteomes" id="UP000727857"/>
    </source>
</evidence>
<reference evidence="1" key="2">
    <citation type="journal article" date="2021" name="PeerJ">
        <title>Extensive microbial diversity within the chicken gut microbiome revealed by metagenomics and culture.</title>
        <authorList>
            <person name="Gilroy R."/>
            <person name="Ravi A."/>
            <person name="Getino M."/>
            <person name="Pursley I."/>
            <person name="Horton D.L."/>
            <person name="Alikhan N.F."/>
            <person name="Baker D."/>
            <person name="Gharbi K."/>
            <person name="Hall N."/>
            <person name="Watson M."/>
            <person name="Adriaenssens E.M."/>
            <person name="Foster-Nyarko E."/>
            <person name="Jarju S."/>
            <person name="Secka A."/>
            <person name="Antonio M."/>
            <person name="Oren A."/>
            <person name="Chaudhuri R.R."/>
            <person name="La Ragione R."/>
            <person name="Hildebrand F."/>
            <person name="Pallen M.J."/>
        </authorList>
    </citation>
    <scope>NUCLEOTIDE SEQUENCE</scope>
    <source>
        <strain evidence="1">517</strain>
    </source>
</reference>